<gene>
    <name evidence="3" type="ORF">E1298_01655</name>
</gene>
<protein>
    <submittedName>
        <fullName evidence="3">Uncharacterized protein</fullName>
    </submittedName>
</protein>
<evidence type="ECO:0000313" key="4">
    <source>
        <dbReference type="Proteomes" id="UP000294513"/>
    </source>
</evidence>
<feature type="coiled-coil region" evidence="1">
    <location>
        <begin position="21"/>
        <end position="55"/>
    </location>
</feature>
<name>A0A4R5CE31_9ACTN</name>
<dbReference type="AlphaFoldDB" id="A0A4R5CE31"/>
<dbReference type="RefSeq" id="WP_131888926.1">
    <property type="nucleotide sequence ID" value="NZ_SMKU01000003.1"/>
</dbReference>
<evidence type="ECO:0000256" key="1">
    <source>
        <dbReference type="SAM" id="Coils"/>
    </source>
</evidence>
<evidence type="ECO:0000256" key="2">
    <source>
        <dbReference type="SAM" id="MobiDB-lite"/>
    </source>
</evidence>
<comment type="caution">
    <text evidence="3">The sequence shown here is derived from an EMBL/GenBank/DDBJ whole genome shotgun (WGS) entry which is preliminary data.</text>
</comment>
<dbReference type="Proteomes" id="UP000294513">
    <property type="component" value="Unassembled WGS sequence"/>
</dbReference>
<sequence>MAEENEGVKPEDQDVDWQAHARTWEDRAKKNLAELNAAKAEAEALKAQTQEWETKYSSAQTLADEAKAKATADLRDEYLARIARIRFENAFQTKGRELPDNFDELVNISKFVDAEKGDVNLDLVTQFVEAVSPGDSTAPKFDQSFNSGPVGGQAPEPDYSPEAIAQRILDRSPFNQ</sequence>
<reference evidence="3 4" key="1">
    <citation type="submission" date="2019-03" db="EMBL/GenBank/DDBJ databases">
        <title>Draft genome sequences of novel Actinobacteria.</title>
        <authorList>
            <person name="Sahin N."/>
            <person name="Ay H."/>
            <person name="Saygin H."/>
        </authorList>
    </citation>
    <scope>NUCLEOTIDE SEQUENCE [LARGE SCALE GENOMIC DNA]</scope>
    <source>
        <strain evidence="3 4">H3C3</strain>
    </source>
</reference>
<organism evidence="3 4">
    <name type="scientific">Actinomadura rubrisoli</name>
    <dbReference type="NCBI Taxonomy" id="2530368"/>
    <lineage>
        <taxon>Bacteria</taxon>
        <taxon>Bacillati</taxon>
        <taxon>Actinomycetota</taxon>
        <taxon>Actinomycetes</taxon>
        <taxon>Streptosporangiales</taxon>
        <taxon>Thermomonosporaceae</taxon>
        <taxon>Actinomadura</taxon>
    </lineage>
</organism>
<keyword evidence="1" id="KW-0175">Coiled coil</keyword>
<feature type="region of interest" description="Disordered" evidence="2">
    <location>
        <begin position="134"/>
        <end position="176"/>
    </location>
</feature>
<proteinExistence type="predicted"/>
<evidence type="ECO:0000313" key="3">
    <source>
        <dbReference type="EMBL" id="TDD97166.1"/>
    </source>
</evidence>
<keyword evidence="4" id="KW-1185">Reference proteome</keyword>
<accession>A0A4R5CE31</accession>
<dbReference type="EMBL" id="SMKU01000003">
    <property type="protein sequence ID" value="TDD97166.1"/>
    <property type="molecule type" value="Genomic_DNA"/>
</dbReference>